<dbReference type="OrthoDB" id="5294844at2"/>
<comment type="caution">
    <text evidence="2">The sequence shown here is derived from an EMBL/GenBank/DDBJ whole genome shotgun (WGS) entry which is preliminary data.</text>
</comment>
<dbReference type="AlphaFoldDB" id="A0A158I880"/>
<dbReference type="Proteomes" id="UP000054770">
    <property type="component" value="Unassembled WGS sequence"/>
</dbReference>
<dbReference type="SUPFAM" id="SSF89796">
    <property type="entry name" value="CoA-transferase family III (CaiB/BaiF)"/>
    <property type="match status" value="1"/>
</dbReference>
<dbReference type="Gene3D" id="3.40.50.10540">
    <property type="entry name" value="Crotonobetainyl-coa:carnitine coa-transferase, domain 1"/>
    <property type="match status" value="1"/>
</dbReference>
<evidence type="ECO:0000256" key="1">
    <source>
        <dbReference type="ARBA" id="ARBA00022679"/>
    </source>
</evidence>
<dbReference type="InterPro" id="IPR050483">
    <property type="entry name" value="CoA-transferase_III_domain"/>
</dbReference>
<dbReference type="InterPro" id="IPR023606">
    <property type="entry name" value="CoA-Trfase_III_dom_1_sf"/>
</dbReference>
<dbReference type="InterPro" id="IPR044855">
    <property type="entry name" value="CoA-Trfase_III_dom3_sf"/>
</dbReference>
<protein>
    <submittedName>
        <fullName evidence="2">L-carnitine dehydratase/bile acid-inducible protein F</fullName>
    </submittedName>
</protein>
<accession>A0A158I880</accession>
<reference evidence="2" key="1">
    <citation type="submission" date="2016-01" db="EMBL/GenBank/DDBJ databases">
        <authorList>
            <person name="Peeters C."/>
        </authorList>
    </citation>
    <scope>NUCLEOTIDE SEQUENCE [LARGE SCALE GENOMIC DNA]</scope>
    <source>
        <strain evidence="2">LMG 22940</strain>
    </source>
</reference>
<dbReference type="EMBL" id="FCON02000022">
    <property type="protein sequence ID" value="SAL52469.1"/>
    <property type="molecule type" value="Genomic_DNA"/>
</dbReference>
<name>A0A158I880_9BURK</name>
<dbReference type="Pfam" id="PF02515">
    <property type="entry name" value="CoA_transf_3"/>
    <property type="match status" value="1"/>
</dbReference>
<dbReference type="PANTHER" id="PTHR48207">
    <property type="entry name" value="SUCCINATE--HYDROXYMETHYLGLUTARATE COA-TRANSFERASE"/>
    <property type="match status" value="1"/>
</dbReference>
<keyword evidence="1" id="KW-0808">Transferase</keyword>
<dbReference type="GO" id="GO:0008410">
    <property type="term" value="F:CoA-transferase activity"/>
    <property type="evidence" value="ECO:0007669"/>
    <property type="project" value="TreeGrafter"/>
</dbReference>
<keyword evidence="3" id="KW-1185">Reference proteome</keyword>
<dbReference type="InterPro" id="IPR003673">
    <property type="entry name" value="CoA-Trfase_fam_III"/>
</dbReference>
<gene>
    <name evidence="2" type="ORF">AWB68_02559</name>
</gene>
<sequence>MSAENPRGPLAGVRILDLSSIVLGPLATLTLAGLGAEVIKIEAPEGDNVREAGSMRVDAHGVEHEKMGHVFMHNNRGKKSVVLDLKKASAREALLMLAKDADVLLSNIRPAAMDRLGLGYEALAAVNPRLVYVTACGYSARGPYAERPAYDDLIQGAVGLPWLMQQAGTQDPMYAPVSIADRVTGLHVAYSISAALFARERSGSGQHVEVPMFESVAHFVLADHMAGRTFAAGAAGERASTGEAGVGEAGYDRLLSVDRRPYRTADGYLCVLIYNDKHWRTFLNAIGQPELFTEDPLFSSQRNRSRRIREIYAWVAGVMRTRSSAQWQALLDEADIPYQVVNSIEDLLNDPHLNATGFIGEEIHPTEGHVRTLGNPTTWSGTPLPALSPAPRLGEHSVEVLLSAGYSRDEVKRLLDEGAACAPRHPGSATTAATAGA</sequence>
<dbReference type="RefSeq" id="WP_087644709.1">
    <property type="nucleotide sequence ID" value="NZ_FCON02000022.1"/>
</dbReference>
<evidence type="ECO:0000313" key="2">
    <source>
        <dbReference type="EMBL" id="SAL52469.1"/>
    </source>
</evidence>
<organism evidence="2 3">
    <name type="scientific">Caballeronia choica</name>
    <dbReference type="NCBI Taxonomy" id="326476"/>
    <lineage>
        <taxon>Bacteria</taxon>
        <taxon>Pseudomonadati</taxon>
        <taxon>Pseudomonadota</taxon>
        <taxon>Betaproteobacteria</taxon>
        <taxon>Burkholderiales</taxon>
        <taxon>Burkholderiaceae</taxon>
        <taxon>Caballeronia</taxon>
    </lineage>
</organism>
<dbReference type="Gene3D" id="3.30.1540.10">
    <property type="entry name" value="formyl-coa transferase, domain 3"/>
    <property type="match status" value="1"/>
</dbReference>
<evidence type="ECO:0000313" key="3">
    <source>
        <dbReference type="Proteomes" id="UP000054770"/>
    </source>
</evidence>
<proteinExistence type="predicted"/>
<dbReference type="PANTHER" id="PTHR48207:SF4">
    <property type="entry name" value="BLL6097 PROTEIN"/>
    <property type="match status" value="1"/>
</dbReference>